<dbReference type="OMA" id="IMSCSAN"/>
<reference evidence="2" key="1">
    <citation type="submission" date="2014-01" db="EMBL/GenBank/DDBJ databases">
        <title>The genome of the white-rot fungus Pycnoporus cinnabarinus: a basidiomycete model with a versatile arsenal for lignocellulosic biomass breakdown.</title>
        <authorList>
            <person name="Levasseur A."/>
            <person name="Lomascolo A."/>
            <person name="Ruiz-Duenas F.J."/>
            <person name="Uzan E."/>
            <person name="Piumi F."/>
            <person name="Kues U."/>
            <person name="Ram A.F.J."/>
            <person name="Murat C."/>
            <person name="Haon M."/>
            <person name="Benoit I."/>
            <person name="Arfi Y."/>
            <person name="Chevret D."/>
            <person name="Drula E."/>
            <person name="Kwon M.J."/>
            <person name="Gouret P."/>
            <person name="Lesage-Meessen L."/>
            <person name="Lombard V."/>
            <person name="Mariette J."/>
            <person name="Noirot C."/>
            <person name="Park J."/>
            <person name="Patyshakuliyeva A."/>
            <person name="Wieneger R.A.B."/>
            <person name="Wosten H.A.B."/>
            <person name="Martin F."/>
            <person name="Coutinho P.M."/>
            <person name="de Vries R."/>
            <person name="Martinez A.T."/>
            <person name="Klopp C."/>
            <person name="Pontarotti P."/>
            <person name="Henrissat B."/>
            <person name="Record E."/>
        </authorList>
    </citation>
    <scope>NUCLEOTIDE SEQUENCE [LARGE SCALE GENOMIC DNA]</scope>
    <source>
        <strain evidence="2">BRFM137</strain>
    </source>
</reference>
<name>A0A060S6W2_PYCCI</name>
<evidence type="ECO:0000313" key="3">
    <source>
        <dbReference type="Proteomes" id="UP000029665"/>
    </source>
</evidence>
<dbReference type="CDD" id="cd00303">
    <property type="entry name" value="retropepsin_like"/>
    <property type="match status" value="1"/>
</dbReference>
<gene>
    <name evidence="2" type="ORF">BN946_scf184995.g5</name>
</gene>
<organism evidence="2 3">
    <name type="scientific">Pycnoporus cinnabarinus</name>
    <name type="common">Cinnabar-red polypore</name>
    <name type="synonym">Trametes cinnabarina</name>
    <dbReference type="NCBI Taxonomy" id="5643"/>
    <lineage>
        <taxon>Eukaryota</taxon>
        <taxon>Fungi</taxon>
        <taxon>Dikarya</taxon>
        <taxon>Basidiomycota</taxon>
        <taxon>Agaricomycotina</taxon>
        <taxon>Agaricomycetes</taxon>
        <taxon>Polyporales</taxon>
        <taxon>Polyporaceae</taxon>
        <taxon>Trametes</taxon>
    </lineage>
</organism>
<evidence type="ECO:0000313" key="2">
    <source>
        <dbReference type="EMBL" id="CDO68128.1"/>
    </source>
</evidence>
<proteinExistence type="predicted"/>
<evidence type="ECO:0000256" key="1">
    <source>
        <dbReference type="SAM" id="MobiDB-lite"/>
    </source>
</evidence>
<accession>A0A060S6W2</accession>
<dbReference type="Proteomes" id="UP000029665">
    <property type="component" value="Unassembled WGS sequence"/>
</dbReference>
<dbReference type="AlphaFoldDB" id="A0A060S6W2"/>
<feature type="compositionally biased region" description="Basic and acidic residues" evidence="1">
    <location>
        <begin position="1"/>
        <end position="33"/>
    </location>
</feature>
<comment type="caution">
    <text evidence="2">The sequence shown here is derived from an EMBL/GenBank/DDBJ whole genome shotgun (WGS) entry which is preliminary data.</text>
</comment>
<dbReference type="OrthoDB" id="2801388at2759"/>
<dbReference type="STRING" id="5643.A0A060S6W2"/>
<sequence length="341" mass="37285">MSAQAPRREERREVSGGDRPATKSRETSRERRVTAPTDGQGTEERRASSRAMATAVETSRPAEEQPESAAYPEHPFAKARDATYAPPKARNFGALPAKTKESDRDPAYRTQAPVHNPKVAEEIFARSMKAPYREAVTPKRVPATKTVAFAQFTEELGEDREDVDNDTPFLSTVTCNGEALEPGGYVLPDPYEVYLRDVAPEDDPKSLVVAKESHALRSIVGLMANKEYVEGVVDPGCMVIAMSEEACHALGLWYDPSVTLRMVSANGEVDSSLGLVHVIRNAAYDLLLGRPFDVLTKSVVKNFNNEDQTITISCPNTGQVATIPTIKRTSGRFRGSSSSKV</sequence>
<keyword evidence="3" id="KW-1185">Reference proteome</keyword>
<protein>
    <submittedName>
        <fullName evidence="2">Uncharacterized protein</fullName>
    </submittedName>
</protein>
<dbReference type="EMBL" id="CCBP010000004">
    <property type="protein sequence ID" value="CDO68128.1"/>
    <property type="molecule type" value="Genomic_DNA"/>
</dbReference>
<feature type="compositionally biased region" description="Basic and acidic residues" evidence="1">
    <location>
        <begin position="98"/>
        <end position="107"/>
    </location>
</feature>
<dbReference type="HOGENOM" id="CLU_003921_0_1_1"/>
<feature type="region of interest" description="Disordered" evidence="1">
    <location>
        <begin position="1"/>
        <end position="110"/>
    </location>
</feature>